<dbReference type="GO" id="GO:0005975">
    <property type="term" value="P:carbohydrate metabolic process"/>
    <property type="evidence" value="ECO:0007669"/>
    <property type="project" value="InterPro"/>
</dbReference>
<evidence type="ECO:0000256" key="3">
    <source>
        <dbReference type="ARBA" id="ARBA00022533"/>
    </source>
</evidence>
<sequence>MFAFLPRALPSSLSALTELALDLRWTWSHALDALWLAIDPELWGRTGNPWIILQNVSQHRLDELCGDRDFSSKLAAAIDDHRRYHGDRGWWQAQSEGAADAPGTIAYFSMEFGLGEAFALYAGGLGVLAGDYLKTASDLGVPVIGVGLLFQEGYFRQSIDASGRQREAYPYNDPTSLPIQPVIGADGAWLKVGLDLPGRTLYLRVWLAIVGRTRLYLLDSNDLRNSVGDRGITAKLYAGGAETRLLQEMVLGVGGCAMLDALGLEVDVCHMNEGHAALLVLERARLFMQKHGTSFRDAWWATRGGNVFTTHTPVMAGFDTFAQPLVLEYLRGYERAFDISSRDLLALGRADPLNDDEPFGMAYLALRGSAQANGVSLLHGEVSRRKFSSLYPRWPVDEVPVSHVTNGVHVPSWDSAWADDLWTCACGKGRWLGSVDGHTAAVAACDDEQLWALAAQQRRDLVRYARRRLGWQLAQRGEPQRQVVQAAQVLDPNILTLGFAHRFTDYKRPNLLLHDAGRLARLLTDERQPVQLIVAGKAHPDDERGKQLIHAWVEFSHQPALRRRVVFLEDYDMALAQQLVQGVDVWINTPRRPWEACGTSGMKVLANGGLNLSELDGWWAEAYRPAYGWAFGCGDDDADDAQAVYRILENDIVPAFYRRDARGVPREWVQRMRASMSELAPRFSSNRMLTDYLVRFYRPAAAAYRNRSRDQANLAKALNAWETALDADWHEVHFGPVEVRREQDMWRFTLPVYLGEILPQWVRVELYAEADGARPAECRPMTATGTIPGSIQGYLFGASVPATRSADHYTPRVRAWHDDAFLPAELNLIAWHH</sequence>
<comment type="caution">
    <text evidence="6">The sequence shown here is derived from an EMBL/GenBank/DDBJ whole genome shotgun (WGS) entry which is preliminary data.</text>
</comment>
<dbReference type="NCBIfam" id="TIGR02094">
    <property type="entry name" value="more_P_ylases"/>
    <property type="match status" value="1"/>
</dbReference>
<feature type="modified residue" description="N6-(pyridoxal phosphate)lysine" evidence="4">
    <location>
        <position position="603"/>
    </location>
</feature>
<gene>
    <name evidence="6" type="primary">glgP</name>
    <name evidence="6" type="ORF">C7S16_6947</name>
</gene>
<dbReference type="InterPro" id="IPR011834">
    <property type="entry name" value="Agluc_phsphrylas"/>
</dbReference>
<organism evidence="6 7">
    <name type="scientific">Burkholderia thailandensis</name>
    <dbReference type="NCBI Taxonomy" id="57975"/>
    <lineage>
        <taxon>Bacteria</taxon>
        <taxon>Pseudomonadati</taxon>
        <taxon>Pseudomonadota</taxon>
        <taxon>Betaproteobacteria</taxon>
        <taxon>Burkholderiales</taxon>
        <taxon>Burkholderiaceae</taxon>
        <taxon>Burkholderia</taxon>
        <taxon>pseudomallei group</taxon>
    </lineage>
</organism>
<protein>
    <submittedName>
        <fullName evidence="6">Alpha-glucan phosphorylases family protein</fullName>
        <ecNumber evidence="6">2.4.1.1</ecNumber>
    </submittedName>
</protein>
<keyword evidence="3" id="KW-0021">Allosteric enzyme</keyword>
<dbReference type="PANTHER" id="PTHR42655:SF1">
    <property type="entry name" value="GLYCOGEN PHOSPHORYLASE"/>
    <property type="match status" value="1"/>
</dbReference>
<accession>A0AAW9CTA0</accession>
<dbReference type="GO" id="GO:0030170">
    <property type="term" value="F:pyridoxal phosphate binding"/>
    <property type="evidence" value="ECO:0007669"/>
    <property type="project" value="InterPro"/>
</dbReference>
<dbReference type="EMBL" id="QXCT01000001">
    <property type="protein sequence ID" value="MDW9252328.1"/>
    <property type="molecule type" value="Genomic_DNA"/>
</dbReference>
<evidence type="ECO:0000256" key="2">
    <source>
        <dbReference type="ARBA" id="ARBA00006047"/>
    </source>
</evidence>
<keyword evidence="6" id="KW-0808">Transferase</keyword>
<reference evidence="6" key="1">
    <citation type="submission" date="2018-08" db="EMBL/GenBank/DDBJ databases">
        <title>Identification of Burkholderia cepacia strains that express a Burkholderia pseudomallei-like capsular polysaccharide.</title>
        <authorList>
            <person name="Burtnick M.N."/>
            <person name="Vongsouvath M."/>
            <person name="Newton P."/>
            <person name="Wuthiekanun V."/>
            <person name="Limmathurotsakul D."/>
            <person name="Brett P.J."/>
            <person name="Chantratita N."/>
            <person name="Dance D.A."/>
        </authorList>
    </citation>
    <scope>NUCLEOTIDE SEQUENCE</scope>
    <source>
        <strain evidence="6">SBXCC001</strain>
    </source>
</reference>
<evidence type="ECO:0000313" key="7">
    <source>
        <dbReference type="Proteomes" id="UP001272137"/>
    </source>
</evidence>
<dbReference type="InterPro" id="IPR052182">
    <property type="entry name" value="Glycogen/Maltodextrin_Phosph"/>
</dbReference>
<evidence type="ECO:0000259" key="5">
    <source>
        <dbReference type="Pfam" id="PF11897"/>
    </source>
</evidence>
<dbReference type="Pfam" id="PF11897">
    <property type="entry name" value="DUF3417"/>
    <property type="match status" value="1"/>
</dbReference>
<dbReference type="PIRSF" id="PIRSF000460">
    <property type="entry name" value="Pprylas_GlgP"/>
    <property type="match status" value="1"/>
</dbReference>
<name>A0AAW9CTA0_BURTH</name>
<comment type="catalytic activity">
    <reaction evidence="1">
        <text>[(1-&gt;4)-alpha-D-glucosyl](n) + phosphate = [(1-&gt;4)-alpha-D-glucosyl](n-1) + alpha-D-glucose 1-phosphate</text>
        <dbReference type="Rhea" id="RHEA:41732"/>
        <dbReference type="Rhea" id="RHEA-COMP:9584"/>
        <dbReference type="Rhea" id="RHEA-COMP:9586"/>
        <dbReference type="ChEBI" id="CHEBI:15444"/>
        <dbReference type="ChEBI" id="CHEBI:43474"/>
        <dbReference type="ChEBI" id="CHEBI:58601"/>
        <dbReference type="EC" id="2.4.1.1"/>
    </reaction>
</comment>
<dbReference type="InterPro" id="IPR024517">
    <property type="entry name" value="Glycogen_phosphorylase_DUF3417"/>
</dbReference>
<dbReference type="InterPro" id="IPR000811">
    <property type="entry name" value="Glyco_trans_35"/>
</dbReference>
<keyword evidence="4" id="KW-0663">Pyridoxal phosphate</keyword>
<dbReference type="SUPFAM" id="SSF53756">
    <property type="entry name" value="UDP-Glycosyltransferase/glycogen phosphorylase"/>
    <property type="match status" value="1"/>
</dbReference>
<dbReference type="Gene3D" id="3.40.50.2000">
    <property type="entry name" value="Glycogen Phosphorylase B"/>
    <property type="match status" value="3"/>
</dbReference>
<feature type="domain" description="DUF3417" evidence="5">
    <location>
        <begin position="9"/>
        <end position="117"/>
    </location>
</feature>
<evidence type="ECO:0000256" key="1">
    <source>
        <dbReference type="ARBA" id="ARBA00001275"/>
    </source>
</evidence>
<dbReference type="GO" id="GO:0008184">
    <property type="term" value="F:glycogen phosphorylase activity"/>
    <property type="evidence" value="ECO:0007669"/>
    <property type="project" value="InterPro"/>
</dbReference>
<proteinExistence type="inferred from homology"/>
<evidence type="ECO:0000313" key="6">
    <source>
        <dbReference type="EMBL" id="MDW9252328.1"/>
    </source>
</evidence>
<dbReference type="AlphaFoldDB" id="A0AAW9CTA0"/>
<comment type="similarity">
    <text evidence="2">Belongs to the glycogen phosphorylase family.</text>
</comment>
<dbReference type="Proteomes" id="UP001272137">
    <property type="component" value="Unassembled WGS sequence"/>
</dbReference>
<dbReference type="Pfam" id="PF00343">
    <property type="entry name" value="Phosphorylase"/>
    <property type="match status" value="1"/>
</dbReference>
<dbReference type="RefSeq" id="WP_019255049.1">
    <property type="nucleotide sequence ID" value="NZ_CP013410.1"/>
</dbReference>
<keyword evidence="6" id="KW-0328">Glycosyltransferase</keyword>
<dbReference type="PANTHER" id="PTHR42655">
    <property type="entry name" value="GLYCOGEN PHOSPHORYLASE"/>
    <property type="match status" value="1"/>
</dbReference>
<evidence type="ECO:0000256" key="4">
    <source>
        <dbReference type="PIRSR" id="PIRSR000460-1"/>
    </source>
</evidence>
<dbReference type="EC" id="2.4.1.1" evidence="6"/>